<organism evidence="3 4">
    <name type="scientific">Cannabis sativa</name>
    <name type="common">Hemp</name>
    <name type="synonym">Marijuana</name>
    <dbReference type="NCBI Taxonomy" id="3483"/>
    <lineage>
        <taxon>Eukaryota</taxon>
        <taxon>Viridiplantae</taxon>
        <taxon>Streptophyta</taxon>
        <taxon>Embryophyta</taxon>
        <taxon>Tracheophyta</taxon>
        <taxon>Spermatophyta</taxon>
        <taxon>Magnoliopsida</taxon>
        <taxon>eudicotyledons</taxon>
        <taxon>Gunneridae</taxon>
        <taxon>Pentapetalae</taxon>
        <taxon>rosids</taxon>
        <taxon>fabids</taxon>
        <taxon>Rosales</taxon>
        <taxon>Cannabaceae</taxon>
        <taxon>Cannabis</taxon>
    </lineage>
</organism>
<dbReference type="EMBL" id="JAATIQ010000298">
    <property type="protein sequence ID" value="KAF4363323.1"/>
    <property type="molecule type" value="Genomic_DNA"/>
</dbReference>
<comment type="caution">
    <text evidence="3">The sequence shown here is derived from an EMBL/GenBank/DDBJ whole genome shotgun (WGS) entry which is preliminary data.</text>
</comment>
<dbReference type="EMBL" id="JAATIP010000029">
    <property type="protein sequence ID" value="KAF4390251.1"/>
    <property type="molecule type" value="Genomic_DNA"/>
</dbReference>
<evidence type="ECO:0000313" key="5">
    <source>
        <dbReference type="Proteomes" id="UP000583929"/>
    </source>
</evidence>
<dbReference type="Proteomes" id="UP000583929">
    <property type="component" value="Unassembled WGS sequence"/>
</dbReference>
<evidence type="ECO:0000313" key="4">
    <source>
        <dbReference type="Proteomes" id="UP000525078"/>
    </source>
</evidence>
<keyword evidence="5" id="KW-1185">Reference proteome</keyword>
<gene>
    <name evidence="3" type="ORF">F8388_019906</name>
    <name evidence="2" type="ORF">G4B88_011720</name>
</gene>
<name>A0A7J6H5U3_CANSA</name>
<dbReference type="AlphaFoldDB" id="A0A7J6H5U3"/>
<proteinExistence type="predicted"/>
<protein>
    <recommendedName>
        <fullName evidence="1">Reverse transcriptase zinc-binding domain-containing protein</fullName>
    </recommendedName>
</protein>
<evidence type="ECO:0000259" key="1">
    <source>
        <dbReference type="Pfam" id="PF13966"/>
    </source>
</evidence>
<feature type="domain" description="Reverse transcriptase zinc-binding" evidence="1">
    <location>
        <begin position="10"/>
        <end position="84"/>
    </location>
</feature>
<dbReference type="Proteomes" id="UP000525078">
    <property type="component" value="Unassembled WGS sequence"/>
</dbReference>
<sequence length="93" mass="10899">MLREITAQSDSSQVEGWWKTLWKTKVPPKFKHFVWKAYHSWLPTNSNLAKRGVKVDSNCTRCGSGQLEDVGHVLWGCKLSIEVWQRCGWWEHI</sequence>
<reference evidence="4 5" key="1">
    <citation type="journal article" date="2020" name="bioRxiv">
        <title>Sequence and annotation of 42 cannabis genomes reveals extensive copy number variation in cannabinoid synthesis and pathogen resistance genes.</title>
        <authorList>
            <person name="Mckernan K.J."/>
            <person name="Helbert Y."/>
            <person name="Kane L.T."/>
            <person name="Ebling H."/>
            <person name="Zhang L."/>
            <person name="Liu B."/>
            <person name="Eaton Z."/>
            <person name="Mclaughlin S."/>
            <person name="Kingan S."/>
            <person name="Baybayan P."/>
            <person name="Concepcion G."/>
            <person name="Jordan M."/>
            <person name="Riva A."/>
            <person name="Barbazuk W."/>
            <person name="Harkins T."/>
        </authorList>
    </citation>
    <scope>NUCLEOTIDE SEQUENCE [LARGE SCALE GENOMIC DNA]</scope>
    <source>
        <strain evidence="4 5">cv. Jamaican Lion 4</strain>
        <strain evidence="2">Father</strain>
        <strain evidence="3">Mother</strain>
        <tissue evidence="3">Leaf</tissue>
    </source>
</reference>
<evidence type="ECO:0000313" key="2">
    <source>
        <dbReference type="EMBL" id="KAF4363323.1"/>
    </source>
</evidence>
<dbReference type="Pfam" id="PF13966">
    <property type="entry name" value="zf-RVT"/>
    <property type="match status" value="1"/>
</dbReference>
<accession>A0A7J6H5U3</accession>
<dbReference type="InterPro" id="IPR026960">
    <property type="entry name" value="RVT-Znf"/>
</dbReference>
<evidence type="ECO:0000313" key="3">
    <source>
        <dbReference type="EMBL" id="KAF4390251.1"/>
    </source>
</evidence>